<feature type="domain" description="Primase C-terminal 1" evidence="1">
    <location>
        <begin position="229"/>
        <end position="293"/>
    </location>
</feature>
<name>A0A7X9NNB3_9ENTE</name>
<comment type="caution">
    <text evidence="2">The sequence shown here is derived from an EMBL/GenBank/DDBJ whole genome shotgun (WGS) entry which is preliminary data.</text>
</comment>
<sequence length="297" mass="34274">MIYTGTATRKQLTPINMPLLDYFRTLKLNRYQVIELSKEQLNQIKLKQLRGFISGLMSEPIRNNDNLINRDAFILDLDDVVITESELLAYFERMKAKGKQFIAYPSISNGLKGVRYRLILPLDEPITDENTYKSCINFINGELLKNMIGKPDNSNGTWSQLMLLPCLTEYNTAEKIIIHDGEKWKLKAFINQAKENGYQEREKPTEWTEKPYTEYTGKYLSKLDEYMHLLAFGVQEGERNNTIARVVGYLFARDVNVHTIQKLVYNMNEAGGEPLPTEEVDNIIISVAKKHFKNYGG</sequence>
<dbReference type="Proteomes" id="UP000588071">
    <property type="component" value="Unassembled WGS sequence"/>
</dbReference>
<accession>A0A7X9NNB3</accession>
<organism evidence="2 3">
    <name type="scientific">Enterococcus cecorum</name>
    <dbReference type="NCBI Taxonomy" id="44008"/>
    <lineage>
        <taxon>Bacteria</taxon>
        <taxon>Bacillati</taxon>
        <taxon>Bacillota</taxon>
        <taxon>Bacilli</taxon>
        <taxon>Lactobacillales</taxon>
        <taxon>Enterococcaceae</taxon>
        <taxon>Enterococcus</taxon>
    </lineage>
</organism>
<evidence type="ECO:0000313" key="2">
    <source>
        <dbReference type="EMBL" id="NME50462.1"/>
    </source>
</evidence>
<dbReference type="SMART" id="SM00942">
    <property type="entry name" value="PriCT_1"/>
    <property type="match status" value="1"/>
</dbReference>
<evidence type="ECO:0000313" key="3">
    <source>
        <dbReference type="Proteomes" id="UP000588071"/>
    </source>
</evidence>
<dbReference type="InterPro" id="IPR014820">
    <property type="entry name" value="PriCT_1"/>
</dbReference>
<dbReference type="Pfam" id="PF08708">
    <property type="entry name" value="PriCT_1"/>
    <property type="match status" value="1"/>
</dbReference>
<proteinExistence type="predicted"/>
<evidence type="ECO:0000259" key="1">
    <source>
        <dbReference type="SMART" id="SM00942"/>
    </source>
</evidence>
<reference evidence="2 3" key="1">
    <citation type="submission" date="2020-04" db="EMBL/GenBank/DDBJ databases">
        <authorList>
            <person name="Hitch T.C.A."/>
            <person name="Wylensek D."/>
            <person name="Clavel T."/>
        </authorList>
    </citation>
    <scope>NUCLEOTIDE SEQUENCE [LARGE SCALE GENOMIC DNA]</scope>
    <source>
        <strain evidence="2 3">WCA-380-WT-3C</strain>
    </source>
</reference>
<gene>
    <name evidence="2" type="ORF">HF857_09585</name>
</gene>
<dbReference type="RefSeq" id="WP_168931613.1">
    <property type="nucleotide sequence ID" value="NZ_JABAFV010000018.1"/>
</dbReference>
<dbReference type="EMBL" id="JABAFV010000018">
    <property type="protein sequence ID" value="NME50462.1"/>
    <property type="molecule type" value="Genomic_DNA"/>
</dbReference>
<dbReference type="AlphaFoldDB" id="A0A7X9NNB3"/>
<protein>
    <recommendedName>
        <fullName evidence="1">Primase C-terminal 1 domain-containing protein</fullName>
    </recommendedName>
</protein>